<dbReference type="EMBL" id="AP012292">
    <property type="protein sequence ID" value="BAL84477.1"/>
    <property type="molecule type" value="Genomic_DNA"/>
</dbReference>
<gene>
    <name evidence="9" type="primary">mtbA</name>
    <name evidence="9" type="ordered locus">SELR_27690</name>
</gene>
<dbReference type="Pfam" id="PF01208">
    <property type="entry name" value="URO-D"/>
    <property type="match status" value="1"/>
</dbReference>
<keyword evidence="7" id="KW-0812">Transmembrane</keyword>
<dbReference type="PANTHER" id="PTHR47099">
    <property type="entry name" value="METHYLCOBAMIDE:COM METHYLTRANSFERASE MTBA"/>
    <property type="match status" value="1"/>
</dbReference>
<keyword evidence="4" id="KW-0479">Metal-binding</keyword>
<evidence type="ECO:0000259" key="8">
    <source>
        <dbReference type="Pfam" id="PF01208"/>
    </source>
</evidence>
<evidence type="ECO:0000313" key="10">
    <source>
        <dbReference type="Proteomes" id="UP000007887"/>
    </source>
</evidence>
<protein>
    <submittedName>
        <fullName evidence="9">Putative methylcobamide:CoM methyltransferase MtbA</fullName>
    </submittedName>
</protein>
<dbReference type="GO" id="GO:0006779">
    <property type="term" value="P:porphyrin-containing compound biosynthetic process"/>
    <property type="evidence" value="ECO:0007669"/>
    <property type="project" value="InterPro"/>
</dbReference>
<keyword evidence="2 9" id="KW-0489">Methyltransferase</keyword>
<dbReference type="PATRIC" id="fig|927704.6.peg.2857"/>
<dbReference type="InterPro" id="IPR000257">
    <property type="entry name" value="Uroporphyrinogen_deCOase"/>
</dbReference>
<evidence type="ECO:0000313" key="9">
    <source>
        <dbReference type="EMBL" id="BAL84477.1"/>
    </source>
</evidence>
<evidence type="ECO:0000256" key="3">
    <source>
        <dbReference type="ARBA" id="ARBA00022679"/>
    </source>
</evidence>
<keyword evidence="7" id="KW-1133">Transmembrane helix</keyword>
<dbReference type="GO" id="GO:0004853">
    <property type="term" value="F:uroporphyrinogen decarboxylase activity"/>
    <property type="evidence" value="ECO:0007669"/>
    <property type="project" value="InterPro"/>
</dbReference>
<dbReference type="PANTHER" id="PTHR47099:SF1">
    <property type="entry name" value="METHYLCOBAMIDE:COM METHYLTRANSFERASE MTBA"/>
    <property type="match status" value="1"/>
</dbReference>
<organism evidence="9 10">
    <name type="scientific">Selenomonas ruminantium subsp. lactilytica (strain NBRC 103574 / TAM6421)</name>
    <dbReference type="NCBI Taxonomy" id="927704"/>
    <lineage>
        <taxon>Bacteria</taxon>
        <taxon>Bacillati</taxon>
        <taxon>Bacillota</taxon>
        <taxon>Negativicutes</taxon>
        <taxon>Selenomonadales</taxon>
        <taxon>Selenomonadaceae</taxon>
        <taxon>Selenomonas</taxon>
    </lineage>
</organism>
<dbReference type="Proteomes" id="UP000007887">
    <property type="component" value="Chromosome"/>
</dbReference>
<dbReference type="RefSeq" id="WP_014425894.1">
    <property type="nucleotide sequence ID" value="NC_017068.1"/>
</dbReference>
<feature type="transmembrane region" description="Helical" evidence="7">
    <location>
        <begin position="135"/>
        <end position="158"/>
    </location>
</feature>
<dbReference type="eggNOG" id="COG0407">
    <property type="taxonomic scope" value="Bacteria"/>
</dbReference>
<dbReference type="HOGENOM" id="CLU_040933_2_1_9"/>
<dbReference type="InterPro" id="IPR006360">
    <property type="entry name" value="Mtase_MtaA_CmuA"/>
</dbReference>
<dbReference type="NCBIfam" id="TIGR01463">
    <property type="entry name" value="mtaA_cmuA"/>
    <property type="match status" value="1"/>
</dbReference>
<reference evidence="9 10" key="1">
    <citation type="submission" date="2011-10" db="EMBL/GenBank/DDBJ databases">
        <title>Whole genome sequence of Selenomonas ruminantium subsp. lactilytica TAM6421.</title>
        <authorList>
            <person name="Oguchi A."/>
            <person name="Ankai A."/>
            <person name="Kaneko J."/>
            <person name="Yamada-Narita S."/>
            <person name="Fukui S."/>
            <person name="Takahashi M."/>
            <person name="Onodera T."/>
            <person name="Kojima S."/>
            <person name="Fushimi T."/>
            <person name="Abe N."/>
            <person name="Kamio Y."/>
            <person name="Yamazaki S."/>
            <person name="Fujita N."/>
        </authorList>
    </citation>
    <scope>NUCLEOTIDE SEQUENCE [LARGE SCALE GENOMIC DNA]</scope>
    <source>
        <strain evidence="10">NBRC 103574 / TAM6421</strain>
    </source>
</reference>
<evidence type="ECO:0000256" key="6">
    <source>
        <dbReference type="ARBA" id="ARBA00022994"/>
    </source>
</evidence>
<dbReference type="GO" id="GO:0008168">
    <property type="term" value="F:methyltransferase activity"/>
    <property type="evidence" value="ECO:0007669"/>
    <property type="project" value="UniProtKB-KW"/>
</dbReference>
<dbReference type="KEGG" id="sri:SELR_27690"/>
<dbReference type="GO" id="GO:0046872">
    <property type="term" value="F:metal ion binding"/>
    <property type="evidence" value="ECO:0007669"/>
    <property type="project" value="UniProtKB-KW"/>
</dbReference>
<proteinExistence type="predicted"/>
<evidence type="ECO:0000256" key="5">
    <source>
        <dbReference type="ARBA" id="ARBA00022833"/>
    </source>
</evidence>
<dbReference type="GO" id="GO:0032259">
    <property type="term" value="P:methylation"/>
    <property type="evidence" value="ECO:0007669"/>
    <property type="project" value="UniProtKB-KW"/>
</dbReference>
<dbReference type="GO" id="GO:0006730">
    <property type="term" value="P:one-carbon metabolic process"/>
    <property type="evidence" value="ECO:0007669"/>
    <property type="project" value="InterPro"/>
</dbReference>
<dbReference type="AlphaFoldDB" id="I0GUP0"/>
<dbReference type="InterPro" id="IPR038071">
    <property type="entry name" value="UROD/MetE-like_sf"/>
</dbReference>
<accession>I0GUP0</accession>
<keyword evidence="6" id="KW-0484">Methanogenesis</keyword>
<dbReference type="SUPFAM" id="SSF51726">
    <property type="entry name" value="UROD/MetE-like"/>
    <property type="match status" value="1"/>
</dbReference>
<keyword evidence="5" id="KW-0862">Zinc</keyword>
<keyword evidence="7" id="KW-0472">Membrane</keyword>
<evidence type="ECO:0000256" key="2">
    <source>
        <dbReference type="ARBA" id="ARBA00022603"/>
    </source>
</evidence>
<dbReference type="Gene3D" id="3.20.20.210">
    <property type="match status" value="1"/>
</dbReference>
<comment type="cofactor">
    <cofactor evidence="1">
        <name>Zn(2+)</name>
        <dbReference type="ChEBI" id="CHEBI:29105"/>
    </cofactor>
</comment>
<dbReference type="NCBIfam" id="NF004889">
    <property type="entry name" value="PRK06252.1"/>
    <property type="match status" value="1"/>
</dbReference>
<name>I0GUP0_SELRL</name>
<evidence type="ECO:0000256" key="1">
    <source>
        <dbReference type="ARBA" id="ARBA00001947"/>
    </source>
</evidence>
<feature type="domain" description="Uroporphyrinogen decarboxylase (URO-D)" evidence="8">
    <location>
        <begin position="5"/>
        <end position="334"/>
    </location>
</feature>
<sequence length="339" mass="35432">MSKLRDRVLAALRGEGGTPPAISVCQYATYELMEKTGAYWPEAHYEAEPMAKLAAGGADIIGLGAVRVPYCQTVEAEIFGSRIKDGGRTHIPSIAEPAYKIGDVPVIPENFTGRGRIPAILEAIRILKRQVGDKALVMGSIVGPFSVAANLVGISALLKASLRKPDTILPYIEAATETAKQYAAAVIEAGADALVIEDMMASLDMISPKTYRALAAPFEKQLIASVAGKIPVIVHICGKLDQVMTDIADTGADAISVESAVDIQKARQNFAEAGIKTPIIGAVHPIKVLLEGSREDVAAAVAKSAADGVALISPDCSVAPNTPLANLIAMAEVAGNRAE</sequence>
<keyword evidence="3 9" id="KW-0808">Transferase</keyword>
<dbReference type="InterPro" id="IPR052024">
    <property type="entry name" value="Methanogen_methyltrans"/>
</dbReference>
<evidence type="ECO:0000256" key="7">
    <source>
        <dbReference type="SAM" id="Phobius"/>
    </source>
</evidence>
<dbReference type="GO" id="GO:0015948">
    <property type="term" value="P:methanogenesis"/>
    <property type="evidence" value="ECO:0007669"/>
    <property type="project" value="UniProtKB-KW"/>
</dbReference>
<evidence type="ECO:0000256" key="4">
    <source>
        <dbReference type="ARBA" id="ARBA00022723"/>
    </source>
</evidence>